<feature type="compositionally biased region" description="Basic and acidic residues" evidence="1">
    <location>
        <begin position="234"/>
        <end position="245"/>
    </location>
</feature>
<keyword evidence="3" id="KW-1185">Reference proteome</keyword>
<evidence type="ECO:0000313" key="3">
    <source>
        <dbReference type="Proteomes" id="UP001218218"/>
    </source>
</evidence>
<reference evidence="2" key="1">
    <citation type="submission" date="2023-03" db="EMBL/GenBank/DDBJ databases">
        <title>Massive genome expansion in bonnet fungi (Mycena s.s.) driven by repeated elements and novel gene families across ecological guilds.</title>
        <authorList>
            <consortium name="Lawrence Berkeley National Laboratory"/>
            <person name="Harder C.B."/>
            <person name="Miyauchi S."/>
            <person name="Viragh M."/>
            <person name="Kuo A."/>
            <person name="Thoen E."/>
            <person name="Andreopoulos B."/>
            <person name="Lu D."/>
            <person name="Skrede I."/>
            <person name="Drula E."/>
            <person name="Henrissat B."/>
            <person name="Morin E."/>
            <person name="Kohler A."/>
            <person name="Barry K."/>
            <person name="LaButti K."/>
            <person name="Morin E."/>
            <person name="Salamov A."/>
            <person name="Lipzen A."/>
            <person name="Mereny Z."/>
            <person name="Hegedus B."/>
            <person name="Baldrian P."/>
            <person name="Stursova M."/>
            <person name="Weitz H."/>
            <person name="Taylor A."/>
            <person name="Grigoriev I.V."/>
            <person name="Nagy L.G."/>
            <person name="Martin F."/>
            <person name="Kauserud H."/>
        </authorList>
    </citation>
    <scope>NUCLEOTIDE SEQUENCE</scope>
    <source>
        <strain evidence="2">CBHHK002</strain>
    </source>
</reference>
<protein>
    <submittedName>
        <fullName evidence="2">Uncharacterized protein</fullName>
    </submittedName>
</protein>
<accession>A0AAD6Z3J0</accession>
<organism evidence="2 3">
    <name type="scientific">Mycena albidolilacea</name>
    <dbReference type="NCBI Taxonomy" id="1033008"/>
    <lineage>
        <taxon>Eukaryota</taxon>
        <taxon>Fungi</taxon>
        <taxon>Dikarya</taxon>
        <taxon>Basidiomycota</taxon>
        <taxon>Agaricomycotina</taxon>
        <taxon>Agaricomycetes</taxon>
        <taxon>Agaricomycetidae</taxon>
        <taxon>Agaricales</taxon>
        <taxon>Marasmiineae</taxon>
        <taxon>Mycenaceae</taxon>
        <taxon>Mycena</taxon>
    </lineage>
</organism>
<feature type="region of interest" description="Disordered" evidence="1">
    <location>
        <begin position="226"/>
        <end position="245"/>
    </location>
</feature>
<evidence type="ECO:0000313" key="2">
    <source>
        <dbReference type="EMBL" id="KAJ7305559.1"/>
    </source>
</evidence>
<comment type="caution">
    <text evidence="2">The sequence shown here is derived from an EMBL/GenBank/DDBJ whole genome shotgun (WGS) entry which is preliminary data.</text>
</comment>
<proteinExistence type="predicted"/>
<gene>
    <name evidence="2" type="ORF">DFH08DRAFT_1055026</name>
</gene>
<sequence length="342" mass="38578">MDRAAIKAQTTEERHAIPREKVDRTSQSQNWDTGGMMTKVPGLAPVPYTVTAINLRTVTVWIPSFTWISTSRISPSKYGRGLALQNRARHGAVTVRYGAVFRGPRLRCPALDKTGEFVAGVFRISLGDSVANRDPLMIRVKMVRRYEPKRTLDGPGFNVQRGHREIEDLITKTNKYTKYTPLWLWENGFLGWRRTAFNFQVGCSGILGNRMHGHLALRAPTDAISGHAGSTLTRQDRAREEGRLSEHEQPGLDFWVLYCWVQWDSSELNQMHARRLALRTPTNAVAEYAGSTLTRQGRAREEGRLSEHEQPELDLCTVGIEDQTTSEARWLQGAAVAQSVQH</sequence>
<dbReference type="AlphaFoldDB" id="A0AAD6Z3J0"/>
<name>A0AAD6Z3J0_9AGAR</name>
<evidence type="ECO:0000256" key="1">
    <source>
        <dbReference type="SAM" id="MobiDB-lite"/>
    </source>
</evidence>
<dbReference type="Proteomes" id="UP001218218">
    <property type="component" value="Unassembled WGS sequence"/>
</dbReference>
<dbReference type="EMBL" id="JARIHO010000096">
    <property type="protein sequence ID" value="KAJ7305559.1"/>
    <property type="molecule type" value="Genomic_DNA"/>
</dbReference>